<accession>A0A9P1INB8</accession>
<proteinExistence type="predicted"/>
<dbReference type="AlphaFoldDB" id="A0A9P1INB8"/>
<dbReference type="EMBL" id="CANHGI010000004">
    <property type="protein sequence ID" value="CAI5447766.1"/>
    <property type="molecule type" value="Genomic_DNA"/>
</dbReference>
<protein>
    <recommendedName>
        <fullName evidence="4">PAN-3 domain-containing protein</fullName>
    </recommendedName>
</protein>
<sequence length="319" mass="36559">MGSFFIFLLLCFAPTFSIKQIVTEEAYPINGVCKAKHYNISDPKTCLHLLETNSSFEISYYNSTSSECCLSNYQYIFATKKSDNCDFTSFRIDINDTCPVVEKPWALETMNRAGNEKFVITYNESTQIMNVTDPNCNGTVAIINGTSYCYLFLWAYCGYLPCGLSKVGFDPHYQGKGYIASNPFDLRLTRLRFQNLLRSENNTLGMLIMDGKRNENCQRADKIGLPECKFPNGFDFVHKENPMLNSYAFVDQPSIATNKLCVAMFLNLNDPDMDMKMDYVRCDYYWEGDYWGKMAIGYIPNNVQIPAFTKAEYDIQSDF</sequence>
<evidence type="ECO:0008006" key="4">
    <source>
        <dbReference type="Google" id="ProtNLM"/>
    </source>
</evidence>
<feature type="signal peptide" evidence="1">
    <location>
        <begin position="1"/>
        <end position="17"/>
    </location>
</feature>
<evidence type="ECO:0000313" key="3">
    <source>
        <dbReference type="Proteomes" id="UP001152747"/>
    </source>
</evidence>
<dbReference type="Proteomes" id="UP001152747">
    <property type="component" value="Unassembled WGS sequence"/>
</dbReference>
<feature type="chain" id="PRO_5040454713" description="PAN-3 domain-containing protein" evidence="1">
    <location>
        <begin position="18"/>
        <end position="319"/>
    </location>
</feature>
<name>A0A9P1INB8_9PELO</name>
<evidence type="ECO:0000313" key="2">
    <source>
        <dbReference type="EMBL" id="CAI5447766.1"/>
    </source>
</evidence>
<keyword evidence="3" id="KW-1185">Reference proteome</keyword>
<keyword evidence="1" id="KW-0732">Signal</keyword>
<evidence type="ECO:0000256" key="1">
    <source>
        <dbReference type="SAM" id="SignalP"/>
    </source>
</evidence>
<comment type="caution">
    <text evidence="2">The sequence shown here is derived from an EMBL/GenBank/DDBJ whole genome shotgun (WGS) entry which is preliminary data.</text>
</comment>
<organism evidence="2 3">
    <name type="scientific">Caenorhabditis angaria</name>
    <dbReference type="NCBI Taxonomy" id="860376"/>
    <lineage>
        <taxon>Eukaryota</taxon>
        <taxon>Metazoa</taxon>
        <taxon>Ecdysozoa</taxon>
        <taxon>Nematoda</taxon>
        <taxon>Chromadorea</taxon>
        <taxon>Rhabditida</taxon>
        <taxon>Rhabditina</taxon>
        <taxon>Rhabditomorpha</taxon>
        <taxon>Rhabditoidea</taxon>
        <taxon>Rhabditidae</taxon>
        <taxon>Peloderinae</taxon>
        <taxon>Caenorhabditis</taxon>
    </lineage>
</organism>
<gene>
    <name evidence="2" type="ORF">CAMP_LOCUS10403</name>
</gene>
<reference evidence="2" key="1">
    <citation type="submission" date="2022-11" db="EMBL/GenBank/DDBJ databases">
        <authorList>
            <person name="Kikuchi T."/>
        </authorList>
    </citation>
    <scope>NUCLEOTIDE SEQUENCE</scope>
    <source>
        <strain evidence="2">PS1010</strain>
    </source>
</reference>